<dbReference type="PANTHER" id="PTHR42913">
    <property type="entry name" value="APOPTOSIS-INDUCING FACTOR 1"/>
    <property type="match status" value="1"/>
</dbReference>
<dbReference type="InterPro" id="IPR023753">
    <property type="entry name" value="FAD/NAD-binding_dom"/>
</dbReference>
<dbReference type="Gene3D" id="3.50.50.100">
    <property type="match status" value="1"/>
</dbReference>
<sequence>MGGGHAHVAVLADWIENGPPPGARATLLTPHPALRYSGMVPGWMVGDHERLRGIVDCAGLAGRAGVELVLARASAIDPDARAITTDAGERIGFDLASLDVGGTGHAAATLGEDPRLIEIRPIERFVERLAQWRAELLAADPAPFVRAAVIGGGAGGVELAFAMRNLAGLETRPEVTLVAGSAGLVPTMSRAVRRKVASELARQEIAVVAQDARFGEGTLRAGKIALEPFDIVLAALGSAAPDWPSEGGLATDPAGFIAVDAFQRSISHPHVFAVGDVAARQDREVPHSGVHAVFAGPKLAANLRAALADRAVSERYRPRFNSLYLLSTGNGAAIASYGPLAARGRWVAMLKRWIDLRWIDTYAGLAGSA</sequence>
<keyword evidence="3" id="KW-0274">FAD</keyword>
<protein>
    <submittedName>
        <fullName evidence="6">NADH dehydrogenase</fullName>
    </submittedName>
</protein>
<dbReference type="InterPro" id="IPR051169">
    <property type="entry name" value="NADH-Q_oxidoreductase"/>
</dbReference>
<evidence type="ECO:0000256" key="1">
    <source>
        <dbReference type="ARBA" id="ARBA00001974"/>
    </source>
</evidence>
<evidence type="ECO:0000256" key="3">
    <source>
        <dbReference type="ARBA" id="ARBA00022827"/>
    </source>
</evidence>
<dbReference type="GO" id="GO:0003955">
    <property type="term" value="F:NAD(P)H dehydrogenase (quinone) activity"/>
    <property type="evidence" value="ECO:0007669"/>
    <property type="project" value="TreeGrafter"/>
</dbReference>
<keyword evidence="4" id="KW-0560">Oxidoreductase</keyword>
<proteinExistence type="predicted"/>
<name>A0A074MLY4_9SPHN</name>
<dbReference type="EMBL" id="JMIX01000008">
    <property type="protein sequence ID" value="KEO92873.1"/>
    <property type="molecule type" value="Genomic_DNA"/>
</dbReference>
<feature type="domain" description="FAD/NAD(P)-binding" evidence="5">
    <location>
        <begin position="63"/>
        <end position="293"/>
    </location>
</feature>
<dbReference type="Pfam" id="PF07992">
    <property type="entry name" value="Pyr_redox_2"/>
    <property type="match status" value="1"/>
</dbReference>
<organism evidence="6 7">
    <name type="scientific">Erythrobacter litoralis</name>
    <dbReference type="NCBI Taxonomy" id="39960"/>
    <lineage>
        <taxon>Bacteria</taxon>
        <taxon>Pseudomonadati</taxon>
        <taxon>Pseudomonadota</taxon>
        <taxon>Alphaproteobacteria</taxon>
        <taxon>Sphingomonadales</taxon>
        <taxon>Erythrobacteraceae</taxon>
        <taxon>Erythrobacter/Porphyrobacter group</taxon>
        <taxon>Erythrobacter</taxon>
    </lineage>
</organism>
<dbReference type="AlphaFoldDB" id="A0A074MLY4"/>
<dbReference type="InterPro" id="IPR036188">
    <property type="entry name" value="FAD/NAD-bd_sf"/>
</dbReference>
<evidence type="ECO:0000313" key="6">
    <source>
        <dbReference type="EMBL" id="KEO92873.1"/>
    </source>
</evidence>
<evidence type="ECO:0000259" key="5">
    <source>
        <dbReference type="Pfam" id="PF07992"/>
    </source>
</evidence>
<dbReference type="GO" id="GO:0019646">
    <property type="term" value="P:aerobic electron transport chain"/>
    <property type="evidence" value="ECO:0007669"/>
    <property type="project" value="TreeGrafter"/>
</dbReference>
<dbReference type="Proteomes" id="UP000027866">
    <property type="component" value="Unassembled WGS sequence"/>
</dbReference>
<comment type="caution">
    <text evidence="6">The sequence shown here is derived from an EMBL/GenBank/DDBJ whole genome shotgun (WGS) entry which is preliminary data.</text>
</comment>
<dbReference type="PANTHER" id="PTHR42913:SF9">
    <property type="entry name" value="SLR1591 PROTEIN"/>
    <property type="match status" value="1"/>
</dbReference>
<evidence type="ECO:0000256" key="2">
    <source>
        <dbReference type="ARBA" id="ARBA00022630"/>
    </source>
</evidence>
<reference evidence="6 7" key="1">
    <citation type="submission" date="2014-04" db="EMBL/GenBank/DDBJ databases">
        <title>A comprehensive comparison of genomes of Erythrobacter spp. Strains.</title>
        <authorList>
            <person name="Zheng Q."/>
        </authorList>
    </citation>
    <scope>NUCLEOTIDE SEQUENCE [LARGE SCALE GENOMIC DNA]</scope>
    <source>
        <strain evidence="6 7">DSM 8509</strain>
    </source>
</reference>
<evidence type="ECO:0000313" key="7">
    <source>
        <dbReference type="Proteomes" id="UP000027866"/>
    </source>
</evidence>
<evidence type="ECO:0000256" key="4">
    <source>
        <dbReference type="ARBA" id="ARBA00023002"/>
    </source>
</evidence>
<comment type="cofactor">
    <cofactor evidence="1">
        <name>FAD</name>
        <dbReference type="ChEBI" id="CHEBI:57692"/>
    </cofactor>
</comment>
<keyword evidence="2" id="KW-0285">Flavoprotein</keyword>
<gene>
    <name evidence="6" type="ORF">EH32_13865</name>
</gene>
<keyword evidence="7" id="KW-1185">Reference proteome</keyword>
<dbReference type="SUPFAM" id="SSF51905">
    <property type="entry name" value="FAD/NAD(P)-binding domain"/>
    <property type="match status" value="2"/>
</dbReference>
<accession>A0A074MLY4</accession>